<dbReference type="SUPFAM" id="SSF54001">
    <property type="entry name" value="Cysteine proteinases"/>
    <property type="match status" value="1"/>
</dbReference>
<comment type="caution">
    <text evidence="1">The sequence shown here is derived from an EMBL/GenBank/DDBJ whole genome shotgun (WGS) entry which is preliminary data.</text>
</comment>
<dbReference type="Proteomes" id="UP000618943">
    <property type="component" value="Unassembled WGS sequence"/>
</dbReference>
<sequence>MKKDVYLLKVKGKSEGAYKYARAQVDANKPYSYQFLNKRRTSHFYCSSLVWRAWLEQGIDVDYITIDTVVTPMEILKSNNTIIL</sequence>
<evidence type="ECO:0000313" key="1">
    <source>
        <dbReference type="EMBL" id="MBK3494001.1"/>
    </source>
</evidence>
<keyword evidence="2" id="KW-1185">Reference proteome</keyword>
<organism evidence="1 2">
    <name type="scientific">Viridibacillus soli</name>
    <dbReference type="NCBI Taxonomy" id="2798301"/>
    <lineage>
        <taxon>Bacteria</taxon>
        <taxon>Bacillati</taxon>
        <taxon>Bacillota</taxon>
        <taxon>Bacilli</taxon>
        <taxon>Bacillales</taxon>
        <taxon>Caryophanaceae</taxon>
        <taxon>Viridibacillus</taxon>
    </lineage>
</organism>
<gene>
    <name evidence="1" type="ORF">JFL43_03825</name>
</gene>
<dbReference type="Gene3D" id="3.90.1720.10">
    <property type="entry name" value="endopeptidase domain like (from Nostoc punctiforme)"/>
    <property type="match status" value="1"/>
</dbReference>
<dbReference type="RefSeq" id="WP_200748017.1">
    <property type="nucleotide sequence ID" value="NZ_JAEOAH010000004.1"/>
</dbReference>
<dbReference type="InterPro" id="IPR038765">
    <property type="entry name" value="Papain-like_cys_pep_sf"/>
</dbReference>
<dbReference type="EMBL" id="JAEOAH010000004">
    <property type="protein sequence ID" value="MBK3494001.1"/>
    <property type="molecule type" value="Genomic_DNA"/>
</dbReference>
<name>A0ABS1H3Y3_9BACL</name>
<proteinExistence type="predicted"/>
<accession>A0ABS1H3Y3</accession>
<evidence type="ECO:0000313" key="2">
    <source>
        <dbReference type="Proteomes" id="UP000618943"/>
    </source>
</evidence>
<reference evidence="1 2" key="1">
    <citation type="submission" date="2020-12" db="EMBL/GenBank/DDBJ databases">
        <title>YIM B01967 draft genome.</title>
        <authorList>
            <person name="Yan X."/>
        </authorList>
    </citation>
    <scope>NUCLEOTIDE SEQUENCE [LARGE SCALE GENOMIC DNA]</scope>
    <source>
        <strain evidence="1 2">YIM B01967</strain>
    </source>
</reference>
<protein>
    <recommendedName>
        <fullName evidence="3">Hydrolase</fullName>
    </recommendedName>
</protein>
<evidence type="ECO:0008006" key="3">
    <source>
        <dbReference type="Google" id="ProtNLM"/>
    </source>
</evidence>